<evidence type="ECO:0000256" key="1">
    <source>
        <dbReference type="ARBA" id="ARBA00004418"/>
    </source>
</evidence>
<evidence type="ECO:0000313" key="6">
    <source>
        <dbReference type="Proteomes" id="UP000197535"/>
    </source>
</evidence>
<comment type="similarity">
    <text evidence="2">Belongs to the bacterial solute-binding protein SsuA/TauA family.</text>
</comment>
<dbReference type="OrthoDB" id="286202at2"/>
<proteinExistence type="inferred from homology"/>
<evidence type="ECO:0000313" key="5">
    <source>
        <dbReference type="EMBL" id="OWW18746.1"/>
    </source>
</evidence>
<dbReference type="GO" id="GO:0042597">
    <property type="term" value="C:periplasmic space"/>
    <property type="evidence" value="ECO:0007669"/>
    <property type="project" value="UniProtKB-SubCell"/>
</dbReference>
<dbReference type="InterPro" id="IPR015168">
    <property type="entry name" value="SsuA/THI5"/>
</dbReference>
<dbReference type="Gene3D" id="3.40.190.10">
    <property type="entry name" value="Periplasmic binding protein-like II"/>
    <property type="match status" value="2"/>
</dbReference>
<dbReference type="Pfam" id="PF09084">
    <property type="entry name" value="NMT1"/>
    <property type="match status" value="1"/>
</dbReference>
<dbReference type="PANTHER" id="PTHR30024:SF47">
    <property type="entry name" value="TAURINE-BINDING PERIPLASMIC PROTEIN"/>
    <property type="match status" value="1"/>
</dbReference>
<accession>A0A254T7X0</accession>
<dbReference type="EMBL" id="LSTO01000002">
    <property type="protein sequence ID" value="OWW18746.1"/>
    <property type="molecule type" value="Genomic_DNA"/>
</dbReference>
<evidence type="ECO:0000256" key="2">
    <source>
        <dbReference type="ARBA" id="ARBA00010742"/>
    </source>
</evidence>
<protein>
    <recommendedName>
        <fullName evidence="4">SsuA/THI5-like domain-containing protein</fullName>
    </recommendedName>
</protein>
<name>A0A254T7X0_9BURK</name>
<organism evidence="5 6">
    <name type="scientific">Noviherbaspirillum denitrificans</name>
    <dbReference type="NCBI Taxonomy" id="1968433"/>
    <lineage>
        <taxon>Bacteria</taxon>
        <taxon>Pseudomonadati</taxon>
        <taxon>Pseudomonadota</taxon>
        <taxon>Betaproteobacteria</taxon>
        <taxon>Burkholderiales</taxon>
        <taxon>Oxalobacteraceae</taxon>
        <taxon>Noviherbaspirillum</taxon>
    </lineage>
</organism>
<feature type="domain" description="SsuA/THI5-like" evidence="4">
    <location>
        <begin position="56"/>
        <end position="262"/>
    </location>
</feature>
<comment type="caution">
    <text evidence="5">The sequence shown here is derived from an EMBL/GenBank/DDBJ whole genome shotgun (WGS) entry which is preliminary data.</text>
</comment>
<dbReference type="Proteomes" id="UP000197535">
    <property type="component" value="Unassembled WGS sequence"/>
</dbReference>
<dbReference type="PANTHER" id="PTHR30024">
    <property type="entry name" value="ALIPHATIC SULFONATES-BINDING PROTEIN-RELATED"/>
    <property type="match status" value="1"/>
</dbReference>
<gene>
    <name evidence="5" type="ORF">AYR66_04055</name>
</gene>
<comment type="subcellular location">
    <subcellularLocation>
        <location evidence="1">Periplasm</location>
    </subcellularLocation>
</comment>
<evidence type="ECO:0000256" key="3">
    <source>
        <dbReference type="ARBA" id="ARBA00022729"/>
    </source>
</evidence>
<keyword evidence="6" id="KW-1185">Reference proteome</keyword>
<reference evidence="5 6" key="1">
    <citation type="submission" date="2016-02" db="EMBL/GenBank/DDBJ databases">
        <authorList>
            <person name="Wen L."/>
            <person name="He K."/>
            <person name="Yang H."/>
        </authorList>
    </citation>
    <scope>NUCLEOTIDE SEQUENCE [LARGE SCALE GENOMIC DNA]</scope>
    <source>
        <strain evidence="5 6">TSA40</strain>
    </source>
</reference>
<evidence type="ECO:0000259" key="4">
    <source>
        <dbReference type="Pfam" id="PF09084"/>
    </source>
</evidence>
<sequence length="345" mass="37253">MTQQFSRERRLVLGATAAMIAAPAVGWAQTSKRKPLSPPVKASVGIISAMFDAVSIIAAEKGYFKEEGLDVEVKAFPGSGEAAQALAIGAIDALASGPNPMIFNSRQRNIDLTIVATAGQHSPGHGSISFVLRRDLVDSGRYKGPADIKGMKIASGLAAPSSWFVSELARRGGVSEKDFEIVQLGLPNVVAGLGNKSIDGGCINEPHATQVLKRVNGVRVMSMDQFRPNFPNGYLLFASTLTKKNPEAGRRYMVAYMRALRDYREAFISKSRDGAGLVAILQKYNMTVLPETPMVDLPADGAPSFVAVDELIEWHMKMGNIRSRPDLPALTDDSFRRYALQELGT</sequence>
<dbReference type="SUPFAM" id="SSF53850">
    <property type="entry name" value="Periplasmic binding protein-like II"/>
    <property type="match status" value="1"/>
</dbReference>
<keyword evidence="3" id="KW-0732">Signal</keyword>
<dbReference type="AlphaFoldDB" id="A0A254T7X0"/>